<feature type="non-terminal residue" evidence="1">
    <location>
        <position position="219"/>
    </location>
</feature>
<name>A0A439CSX9_9PEZI</name>
<evidence type="ECO:0000313" key="2">
    <source>
        <dbReference type="Proteomes" id="UP000286045"/>
    </source>
</evidence>
<dbReference type="STRING" id="363999.A0A439CSX9"/>
<sequence length="219" mass="24294">MDKSGTRHWLDRYGNGYHAWIRDENGFSRPCGLCELKFDSDGRHFGGRADVNALLTLGVSTRLSGEALQHHILLAFTLLRLRHCLLMATAELRTLEVEPWFLVGIPPTAEAAIRDAGTAVRFLDPAVDGVTDEVDFYTHAQNVARIIKPSETLGRVFVLPQRAEGSARQTVHFLFVMAHEIVDGLSSMNWMTDFTRLVNTPAAQLRAGIEAAISPDAIR</sequence>
<evidence type="ECO:0000313" key="1">
    <source>
        <dbReference type="EMBL" id="RWA05246.1"/>
    </source>
</evidence>
<proteinExistence type="predicted"/>
<accession>A0A439CSX9</accession>
<gene>
    <name evidence="1" type="ORF">EKO27_g9861</name>
</gene>
<reference evidence="1 2" key="1">
    <citation type="submission" date="2018-12" db="EMBL/GenBank/DDBJ databases">
        <title>Draft genome sequence of Xylaria grammica IHI A82.</title>
        <authorList>
            <person name="Buettner E."/>
            <person name="Kellner H."/>
        </authorList>
    </citation>
    <scope>NUCLEOTIDE SEQUENCE [LARGE SCALE GENOMIC DNA]</scope>
    <source>
        <strain evidence="1 2">IHI A82</strain>
    </source>
</reference>
<keyword evidence="2" id="KW-1185">Reference proteome</keyword>
<dbReference type="Proteomes" id="UP000286045">
    <property type="component" value="Unassembled WGS sequence"/>
</dbReference>
<protein>
    <recommendedName>
        <fullName evidence="3">Condensation domain-containing protein</fullName>
    </recommendedName>
</protein>
<dbReference type="Gene3D" id="3.30.559.10">
    <property type="entry name" value="Chloramphenicol acetyltransferase-like domain"/>
    <property type="match status" value="1"/>
</dbReference>
<organism evidence="1 2">
    <name type="scientific">Xylaria grammica</name>
    <dbReference type="NCBI Taxonomy" id="363999"/>
    <lineage>
        <taxon>Eukaryota</taxon>
        <taxon>Fungi</taxon>
        <taxon>Dikarya</taxon>
        <taxon>Ascomycota</taxon>
        <taxon>Pezizomycotina</taxon>
        <taxon>Sordariomycetes</taxon>
        <taxon>Xylariomycetidae</taxon>
        <taxon>Xylariales</taxon>
        <taxon>Xylariaceae</taxon>
        <taxon>Xylaria</taxon>
    </lineage>
</organism>
<dbReference type="InterPro" id="IPR023213">
    <property type="entry name" value="CAT-like_dom_sf"/>
</dbReference>
<comment type="caution">
    <text evidence="1">The sequence shown here is derived from an EMBL/GenBank/DDBJ whole genome shotgun (WGS) entry which is preliminary data.</text>
</comment>
<dbReference type="EMBL" id="RYZI01000461">
    <property type="protein sequence ID" value="RWA05246.1"/>
    <property type="molecule type" value="Genomic_DNA"/>
</dbReference>
<evidence type="ECO:0008006" key="3">
    <source>
        <dbReference type="Google" id="ProtNLM"/>
    </source>
</evidence>
<dbReference type="AlphaFoldDB" id="A0A439CSX9"/>